<dbReference type="PANTHER" id="PTHR24346:SF30">
    <property type="entry name" value="MATERNAL EMBRYONIC LEUCINE ZIPPER KINASE"/>
    <property type="match status" value="1"/>
</dbReference>
<evidence type="ECO:0000259" key="5">
    <source>
        <dbReference type="PROSITE" id="PS50011"/>
    </source>
</evidence>
<evidence type="ECO:0000256" key="3">
    <source>
        <dbReference type="PROSITE-ProRule" id="PRU10141"/>
    </source>
</evidence>
<evidence type="ECO:0000313" key="6">
    <source>
        <dbReference type="EMBL" id="KAJ4462624.1"/>
    </source>
</evidence>
<protein>
    <submittedName>
        <fullName evidence="6">CBL-interacting protein kinase 23</fullName>
    </submittedName>
</protein>
<keyword evidence="7" id="KW-1185">Reference proteome</keyword>
<reference evidence="6" key="1">
    <citation type="journal article" date="2022" name="bioRxiv">
        <title>Genomics of Preaxostyla Flagellates Illuminates Evolutionary Transitions and the Path Towards Mitochondrial Loss.</title>
        <authorList>
            <person name="Novak L.V.F."/>
            <person name="Treitli S.C."/>
            <person name="Pyrih J."/>
            <person name="Halakuc P."/>
            <person name="Pipaliya S.V."/>
            <person name="Vacek V."/>
            <person name="Brzon O."/>
            <person name="Soukal P."/>
            <person name="Eme L."/>
            <person name="Dacks J.B."/>
            <person name="Karnkowska A."/>
            <person name="Elias M."/>
            <person name="Hampl V."/>
        </authorList>
    </citation>
    <scope>NUCLEOTIDE SEQUENCE</scope>
    <source>
        <strain evidence="6">RCP-MX</strain>
    </source>
</reference>
<name>A0ABQ8UU28_9EUKA</name>
<organism evidence="6 7">
    <name type="scientific">Paratrimastix pyriformis</name>
    <dbReference type="NCBI Taxonomy" id="342808"/>
    <lineage>
        <taxon>Eukaryota</taxon>
        <taxon>Metamonada</taxon>
        <taxon>Preaxostyla</taxon>
        <taxon>Paratrimastigidae</taxon>
        <taxon>Paratrimastix</taxon>
    </lineage>
</organism>
<sequence length="621" mass="69113">MGLKAGGRRCWTGFVLASFRLTMTLLNAPMLLSTFVILFTSLPVGLIVGGVLVLQALSDFLAVFRGQARFGRLFPLPRFGHLVRAIFALFAAVLAVIYSLPQLGFAALTQKNRLTLGWVYWPTLWLVACECLTVSRGLRRRFEGWLWGQKLDRAAPLEWLCDLLMGAGIVSVVLWCWTDINVPENFDGIQFKKYVGGGAFGKVFLATDAAGRSVAVKRINKSSTTNATQALREVNFLRQLGEQENIIKLYDVKEDSNYFYLVEEFAENGELFDFVASGMREDIALYYFRQLVAGLEYLHEHNLCHRDLKLENILLNGSYTMKICDFGLSHAIEGDKPLRTMCGSPAYVAPEVFRGQGYDGAKADIWSAGIILCALVSATLPVEDRAVDTDPLYTKLKRREFDYDPWGVTLNGYAADLCKRMLDPNPATRATWAEIKNHPWYLGASVDSGLPIPIMELEPYMRTQKETSMQEEAILSGSDGMSSGAGQSDMDAPVFAVPGFGPRAAPAAPRIAAPGEMPFWESQPVTARATTLVLPASESVDSVLERLEYLLGSERGAAVKVNRAAFRVKAKMPSANPERRLDLVISMYRHRKGNMVLEFTRAKGDTMQFHRLFHDIRPSLE</sequence>
<keyword evidence="1 3" id="KW-0547">Nucleotide-binding</keyword>
<dbReference type="PANTHER" id="PTHR24346">
    <property type="entry name" value="MAP/MICROTUBULE AFFINITY-REGULATING KINASE"/>
    <property type="match status" value="1"/>
</dbReference>
<gene>
    <name evidence="6" type="ORF">PAPYR_619</name>
</gene>
<dbReference type="GO" id="GO:0016301">
    <property type="term" value="F:kinase activity"/>
    <property type="evidence" value="ECO:0007669"/>
    <property type="project" value="UniProtKB-KW"/>
</dbReference>
<dbReference type="Proteomes" id="UP001141327">
    <property type="component" value="Unassembled WGS sequence"/>
</dbReference>
<dbReference type="Gene3D" id="1.10.510.10">
    <property type="entry name" value="Transferase(Phosphotransferase) domain 1"/>
    <property type="match status" value="1"/>
</dbReference>
<keyword evidence="6" id="KW-0808">Transferase</keyword>
<feature type="transmembrane region" description="Helical" evidence="4">
    <location>
        <begin position="159"/>
        <end position="177"/>
    </location>
</feature>
<dbReference type="InterPro" id="IPR011009">
    <property type="entry name" value="Kinase-like_dom_sf"/>
</dbReference>
<evidence type="ECO:0000256" key="4">
    <source>
        <dbReference type="SAM" id="Phobius"/>
    </source>
</evidence>
<dbReference type="PROSITE" id="PS50011">
    <property type="entry name" value="PROTEIN_KINASE_DOM"/>
    <property type="match status" value="1"/>
</dbReference>
<evidence type="ECO:0000256" key="2">
    <source>
        <dbReference type="ARBA" id="ARBA00022840"/>
    </source>
</evidence>
<comment type="caution">
    <text evidence="6">The sequence shown here is derived from an EMBL/GenBank/DDBJ whole genome shotgun (WGS) entry which is preliminary data.</text>
</comment>
<feature type="transmembrane region" description="Helical" evidence="4">
    <location>
        <begin position="118"/>
        <end position="138"/>
    </location>
</feature>
<keyword evidence="4" id="KW-1133">Transmembrane helix</keyword>
<feature type="binding site" evidence="3">
    <location>
        <position position="217"/>
    </location>
    <ligand>
        <name>ATP</name>
        <dbReference type="ChEBI" id="CHEBI:30616"/>
    </ligand>
</feature>
<dbReference type="PROSITE" id="PS00107">
    <property type="entry name" value="PROTEIN_KINASE_ATP"/>
    <property type="match status" value="1"/>
</dbReference>
<feature type="transmembrane region" description="Helical" evidence="4">
    <location>
        <begin position="44"/>
        <end position="64"/>
    </location>
</feature>
<dbReference type="InterPro" id="IPR000719">
    <property type="entry name" value="Prot_kinase_dom"/>
</dbReference>
<dbReference type="EMBL" id="JAPMOS010000002">
    <property type="protein sequence ID" value="KAJ4462624.1"/>
    <property type="molecule type" value="Genomic_DNA"/>
</dbReference>
<feature type="transmembrane region" description="Helical" evidence="4">
    <location>
        <begin position="12"/>
        <end position="38"/>
    </location>
</feature>
<feature type="domain" description="Protein kinase" evidence="5">
    <location>
        <begin position="189"/>
        <end position="441"/>
    </location>
</feature>
<dbReference type="PROSITE" id="PS00108">
    <property type="entry name" value="PROTEIN_KINASE_ST"/>
    <property type="match status" value="1"/>
</dbReference>
<dbReference type="InterPro" id="IPR017441">
    <property type="entry name" value="Protein_kinase_ATP_BS"/>
</dbReference>
<dbReference type="Pfam" id="PF00069">
    <property type="entry name" value="Pkinase"/>
    <property type="match status" value="1"/>
</dbReference>
<dbReference type="SUPFAM" id="SSF56112">
    <property type="entry name" value="Protein kinase-like (PK-like)"/>
    <property type="match status" value="1"/>
</dbReference>
<evidence type="ECO:0000256" key="1">
    <source>
        <dbReference type="ARBA" id="ARBA00022741"/>
    </source>
</evidence>
<keyword evidence="2 3" id="KW-0067">ATP-binding</keyword>
<proteinExistence type="predicted"/>
<keyword evidence="6" id="KW-0418">Kinase</keyword>
<dbReference type="InterPro" id="IPR008271">
    <property type="entry name" value="Ser/Thr_kinase_AS"/>
</dbReference>
<keyword evidence="4" id="KW-0472">Membrane</keyword>
<feature type="transmembrane region" description="Helical" evidence="4">
    <location>
        <begin position="85"/>
        <end position="106"/>
    </location>
</feature>
<accession>A0ABQ8UU28</accession>
<dbReference type="Gene3D" id="3.30.310.80">
    <property type="entry name" value="Kinase associated domain 1, KA1"/>
    <property type="match status" value="1"/>
</dbReference>
<evidence type="ECO:0000313" key="7">
    <source>
        <dbReference type="Proteomes" id="UP001141327"/>
    </source>
</evidence>
<dbReference type="SMART" id="SM00220">
    <property type="entry name" value="S_TKc"/>
    <property type="match status" value="1"/>
</dbReference>
<keyword evidence="4" id="KW-0812">Transmembrane</keyword>